<dbReference type="Proteomes" id="UP000310016">
    <property type="component" value="Unassembled WGS sequence"/>
</dbReference>
<dbReference type="Gene3D" id="3.40.50.1000">
    <property type="entry name" value="HAD superfamily/HAD-like"/>
    <property type="match status" value="1"/>
</dbReference>
<dbReference type="PRINTS" id="PR00413">
    <property type="entry name" value="HADHALOGNASE"/>
</dbReference>
<dbReference type="GO" id="GO:0046872">
    <property type="term" value="F:metal ion binding"/>
    <property type="evidence" value="ECO:0007669"/>
    <property type="project" value="UniProtKB-KW"/>
</dbReference>
<evidence type="ECO:0000313" key="3">
    <source>
        <dbReference type="EMBL" id="TJZ67137.1"/>
    </source>
</evidence>
<dbReference type="GO" id="GO:0006281">
    <property type="term" value="P:DNA repair"/>
    <property type="evidence" value="ECO:0007669"/>
    <property type="project" value="TreeGrafter"/>
</dbReference>
<keyword evidence="1 3" id="KW-0378">Hydrolase</keyword>
<protein>
    <submittedName>
        <fullName evidence="3">HAD family hydrolase</fullName>
    </submittedName>
</protein>
<keyword evidence="2" id="KW-0460">Magnesium</keyword>
<proteinExistence type="predicted"/>
<dbReference type="NCBIfam" id="TIGR01549">
    <property type="entry name" value="HAD-SF-IA-v1"/>
    <property type="match status" value="1"/>
</dbReference>
<dbReference type="SUPFAM" id="SSF56784">
    <property type="entry name" value="HAD-like"/>
    <property type="match status" value="1"/>
</dbReference>
<comment type="caution">
    <text evidence="3">The sequence shown here is derived from an EMBL/GenBank/DDBJ whole genome shotgun (WGS) entry which is preliminary data.</text>
</comment>
<dbReference type="Gene3D" id="1.10.150.240">
    <property type="entry name" value="Putative phosphatase, domain 2"/>
    <property type="match status" value="1"/>
</dbReference>
<dbReference type="SFLD" id="SFLDG01129">
    <property type="entry name" value="C1.5:_HAD__Beta-PGM__Phosphata"/>
    <property type="match status" value="1"/>
</dbReference>
<dbReference type="PANTHER" id="PTHR43434">
    <property type="entry name" value="PHOSPHOGLYCOLATE PHOSPHATASE"/>
    <property type="match status" value="1"/>
</dbReference>
<evidence type="ECO:0000313" key="4">
    <source>
        <dbReference type="Proteomes" id="UP000310016"/>
    </source>
</evidence>
<dbReference type="PANTHER" id="PTHR43434:SF23">
    <property type="entry name" value="PHOSPHOGLYCOLATE PHOSPHATASE"/>
    <property type="match status" value="1"/>
</dbReference>
<dbReference type="GO" id="GO:0008967">
    <property type="term" value="F:phosphoglycolate phosphatase activity"/>
    <property type="evidence" value="ECO:0007669"/>
    <property type="project" value="TreeGrafter"/>
</dbReference>
<dbReference type="InterPro" id="IPR050155">
    <property type="entry name" value="HAD-like_hydrolase_sf"/>
</dbReference>
<dbReference type="InterPro" id="IPR006439">
    <property type="entry name" value="HAD-SF_hydro_IA"/>
</dbReference>
<name>A0A4U0PH00_9NEIS</name>
<reference evidence="3 4" key="1">
    <citation type="submission" date="2019-04" db="EMBL/GenBank/DDBJ databases">
        <title>Chitiniphilus eburnea sp. nov., a novel chitinolytic bacterium isolated from aquaculture sludge.</title>
        <authorList>
            <person name="Sheng M."/>
        </authorList>
    </citation>
    <scope>NUCLEOTIDE SEQUENCE [LARGE SCALE GENOMIC DNA]</scope>
    <source>
        <strain evidence="3 4">HX-2-15</strain>
    </source>
</reference>
<dbReference type="GO" id="GO:0005829">
    <property type="term" value="C:cytosol"/>
    <property type="evidence" value="ECO:0007669"/>
    <property type="project" value="TreeGrafter"/>
</dbReference>
<dbReference type="InterPro" id="IPR023198">
    <property type="entry name" value="PGP-like_dom2"/>
</dbReference>
<dbReference type="Pfam" id="PF00702">
    <property type="entry name" value="Hydrolase"/>
    <property type="match status" value="1"/>
</dbReference>
<keyword evidence="4" id="KW-1185">Reference proteome</keyword>
<dbReference type="NCBIfam" id="TIGR01509">
    <property type="entry name" value="HAD-SF-IA-v3"/>
    <property type="match status" value="1"/>
</dbReference>
<dbReference type="OrthoDB" id="9776368at2"/>
<dbReference type="InterPro" id="IPR023214">
    <property type="entry name" value="HAD_sf"/>
</dbReference>
<accession>A0A4U0PH00</accession>
<organism evidence="3 4">
    <name type="scientific">Chitiniphilus eburneus</name>
    <dbReference type="NCBI Taxonomy" id="2571148"/>
    <lineage>
        <taxon>Bacteria</taxon>
        <taxon>Pseudomonadati</taxon>
        <taxon>Pseudomonadota</taxon>
        <taxon>Betaproteobacteria</taxon>
        <taxon>Neisseriales</taxon>
        <taxon>Chitinibacteraceae</taxon>
        <taxon>Chitiniphilus</taxon>
    </lineage>
</organism>
<evidence type="ECO:0000256" key="1">
    <source>
        <dbReference type="ARBA" id="ARBA00022801"/>
    </source>
</evidence>
<dbReference type="SFLD" id="SFLDS00003">
    <property type="entry name" value="Haloacid_Dehalogenase"/>
    <property type="match status" value="1"/>
</dbReference>
<evidence type="ECO:0000256" key="2">
    <source>
        <dbReference type="ARBA" id="ARBA00022842"/>
    </source>
</evidence>
<dbReference type="RefSeq" id="WP_136774554.1">
    <property type="nucleotide sequence ID" value="NZ_CP156074.1"/>
</dbReference>
<dbReference type="SFLD" id="SFLDG01135">
    <property type="entry name" value="C1.5.6:_HAD__Beta-PGM__Phospha"/>
    <property type="match status" value="1"/>
</dbReference>
<dbReference type="InterPro" id="IPR036412">
    <property type="entry name" value="HAD-like_sf"/>
</dbReference>
<dbReference type="EMBL" id="SUMF01000028">
    <property type="protein sequence ID" value="TJZ67137.1"/>
    <property type="molecule type" value="Genomic_DNA"/>
</dbReference>
<gene>
    <name evidence="3" type="ORF">FAZ21_16545</name>
</gene>
<dbReference type="AlphaFoldDB" id="A0A4U0PH00"/>
<sequence length="217" mass="23495">MVQAVLFDLDGTLADTAADLGGALNRMLLEEGLPPQPYSAIRPLASHGARGLIGLGYGITPDDAAFALLRERFLDHYESHLCDETRLFDGIAPLIEALAQRGLPWGIVTNKPMRFTDPLILRLDWPSAPGVVVSGDTVGVAKPDPRPMRFAAEALGVAPERCWYVGDAERDIAAGRSVGMKTALAHWGYIAHTDLPHAWGADVGIEHPLDLLRHLPR</sequence>